<keyword evidence="6 9" id="KW-0812">Transmembrane</keyword>
<feature type="transmembrane region" description="Helical" evidence="9">
    <location>
        <begin position="20"/>
        <end position="42"/>
    </location>
</feature>
<feature type="domain" description="ABC transmembrane type-1" evidence="10">
    <location>
        <begin position="80"/>
        <end position="275"/>
    </location>
</feature>
<keyword evidence="7 9" id="KW-1133">Transmembrane helix</keyword>
<gene>
    <name evidence="11" type="ORF">LD38_05520</name>
</gene>
<dbReference type="GO" id="GO:0042956">
    <property type="term" value="P:maltodextrin transmembrane transport"/>
    <property type="evidence" value="ECO:0007669"/>
    <property type="project" value="TreeGrafter"/>
</dbReference>
<feature type="transmembrane region" description="Helical" evidence="9">
    <location>
        <begin position="117"/>
        <end position="138"/>
    </location>
</feature>
<dbReference type="PANTHER" id="PTHR32243">
    <property type="entry name" value="MALTOSE TRANSPORT SYSTEM PERMEASE-RELATED"/>
    <property type="match status" value="1"/>
</dbReference>
<dbReference type="EMBL" id="JRFS01000009">
    <property type="protein sequence ID" value="PWE84390.1"/>
    <property type="molecule type" value="Genomic_DNA"/>
</dbReference>
<dbReference type="RefSeq" id="WP_109257579.1">
    <property type="nucleotide sequence ID" value="NZ_JRFS01000009.1"/>
</dbReference>
<dbReference type="InterPro" id="IPR035906">
    <property type="entry name" value="MetI-like_sf"/>
</dbReference>
<keyword evidence="3 9" id="KW-0813">Transport</keyword>
<evidence type="ECO:0000256" key="8">
    <source>
        <dbReference type="ARBA" id="ARBA00023136"/>
    </source>
</evidence>
<feature type="transmembrane region" description="Helical" evidence="9">
    <location>
        <begin position="84"/>
        <end position="105"/>
    </location>
</feature>
<evidence type="ECO:0000256" key="3">
    <source>
        <dbReference type="ARBA" id="ARBA00022448"/>
    </source>
</evidence>
<evidence type="ECO:0000256" key="4">
    <source>
        <dbReference type="ARBA" id="ARBA00022475"/>
    </source>
</evidence>
<evidence type="ECO:0000256" key="7">
    <source>
        <dbReference type="ARBA" id="ARBA00022989"/>
    </source>
</evidence>
<dbReference type="InterPro" id="IPR000515">
    <property type="entry name" value="MetI-like"/>
</dbReference>
<protein>
    <submittedName>
        <fullName evidence="11">Sugar ABC transporter permease</fullName>
    </submittedName>
</protein>
<evidence type="ECO:0000256" key="5">
    <source>
        <dbReference type="ARBA" id="ARBA00022597"/>
    </source>
</evidence>
<dbReference type="AlphaFoldDB" id="A0A2U2EIP9"/>
<dbReference type="PROSITE" id="PS50928">
    <property type="entry name" value="ABC_TM1"/>
    <property type="match status" value="1"/>
</dbReference>
<evidence type="ECO:0000256" key="6">
    <source>
        <dbReference type="ARBA" id="ARBA00022692"/>
    </source>
</evidence>
<accession>A0A2U2EIP9</accession>
<comment type="similarity">
    <text evidence="2">Belongs to the binding-protein-dependent transport system permease family. MalFG subfamily.</text>
</comment>
<comment type="caution">
    <text evidence="11">The sequence shown here is derived from an EMBL/GenBank/DDBJ whole genome shotgun (WGS) entry which is preliminary data.</text>
</comment>
<keyword evidence="8 9" id="KW-0472">Membrane</keyword>
<keyword evidence="5" id="KW-0762">Sugar transport</keyword>
<evidence type="ECO:0000259" key="10">
    <source>
        <dbReference type="PROSITE" id="PS50928"/>
    </source>
</evidence>
<proteinExistence type="inferred from homology"/>
<dbReference type="SUPFAM" id="SSF161098">
    <property type="entry name" value="MetI-like"/>
    <property type="match status" value="1"/>
</dbReference>
<comment type="subcellular location">
    <subcellularLocation>
        <location evidence="1 9">Cell membrane</location>
        <topology evidence="1 9">Multi-pass membrane protein</topology>
    </subcellularLocation>
</comment>
<dbReference type="GO" id="GO:0005886">
    <property type="term" value="C:plasma membrane"/>
    <property type="evidence" value="ECO:0007669"/>
    <property type="project" value="UniProtKB-SubCell"/>
</dbReference>
<evidence type="ECO:0000256" key="1">
    <source>
        <dbReference type="ARBA" id="ARBA00004651"/>
    </source>
</evidence>
<feature type="transmembrane region" description="Helical" evidence="9">
    <location>
        <begin position="193"/>
        <end position="216"/>
    </location>
</feature>
<evidence type="ECO:0000313" key="12">
    <source>
        <dbReference type="Proteomes" id="UP000245905"/>
    </source>
</evidence>
<sequence>MTKEKKLHKQHKKLDNAIIYVVLILISIIWLFPFFCIVMQSLHPLSEGGGISGNIFPTSHFSFENYKYLFTASPEFLGWYKNTFIIAFFVAIGQTCMVLMVSYALSRMRFKGRNFIMRFWLILGMFPGFLSMICLYFLLKQFGLTQDGAVPGLILIGVASSGMGYYVCKGYFDTIPKSLDEAARIDGATRSRIFFTMICPLAKPMIIYTALTAFMAPWNDYIFASYVAFGKSSKYNVAVGLFQWINNNDYQGFFTRFCAGGVTVAIPVTILFLLLQKYYVEGVTGGAVKG</sequence>
<organism evidence="11 12">
    <name type="scientific">Agathobacter rectalis</name>
    <dbReference type="NCBI Taxonomy" id="39491"/>
    <lineage>
        <taxon>Bacteria</taxon>
        <taxon>Bacillati</taxon>
        <taxon>Bacillota</taxon>
        <taxon>Clostridia</taxon>
        <taxon>Lachnospirales</taxon>
        <taxon>Lachnospiraceae</taxon>
        <taxon>Agathobacter</taxon>
    </lineage>
</organism>
<feature type="transmembrane region" description="Helical" evidence="9">
    <location>
        <begin position="150"/>
        <end position="172"/>
    </location>
</feature>
<dbReference type="GO" id="GO:0015423">
    <property type="term" value="F:ABC-type maltose transporter activity"/>
    <property type="evidence" value="ECO:0007669"/>
    <property type="project" value="TreeGrafter"/>
</dbReference>
<reference evidence="11 12" key="1">
    <citation type="submission" date="2014-09" db="EMBL/GenBank/DDBJ databases">
        <title>Butyrate-producing bacteria isolated from human gut.</title>
        <authorList>
            <person name="Zhang Q."/>
            <person name="Zhao L."/>
        </authorList>
    </citation>
    <scope>NUCLEOTIDE SEQUENCE [LARGE SCALE GENOMIC DNA]</scope>
    <source>
        <strain evidence="11 12">R22</strain>
    </source>
</reference>
<name>A0A2U2EIP9_9FIRM</name>
<dbReference type="Pfam" id="PF00528">
    <property type="entry name" value="BPD_transp_1"/>
    <property type="match status" value="1"/>
</dbReference>
<dbReference type="Gene3D" id="1.10.3720.10">
    <property type="entry name" value="MetI-like"/>
    <property type="match status" value="1"/>
</dbReference>
<dbReference type="Proteomes" id="UP000245905">
    <property type="component" value="Unassembled WGS sequence"/>
</dbReference>
<feature type="transmembrane region" description="Helical" evidence="9">
    <location>
        <begin position="253"/>
        <end position="275"/>
    </location>
</feature>
<keyword evidence="4" id="KW-1003">Cell membrane</keyword>
<evidence type="ECO:0000313" key="11">
    <source>
        <dbReference type="EMBL" id="PWE84390.1"/>
    </source>
</evidence>
<dbReference type="InterPro" id="IPR050901">
    <property type="entry name" value="BP-dep_ABC_trans_perm"/>
</dbReference>
<dbReference type="PANTHER" id="PTHR32243:SF50">
    <property type="entry name" value="MALTOSE_MALTODEXTRIN TRANSPORT SYSTEM PERMEASE PROTEIN MALG"/>
    <property type="match status" value="1"/>
</dbReference>
<dbReference type="CDD" id="cd06261">
    <property type="entry name" value="TM_PBP2"/>
    <property type="match status" value="1"/>
</dbReference>
<evidence type="ECO:0000256" key="9">
    <source>
        <dbReference type="RuleBase" id="RU363032"/>
    </source>
</evidence>
<evidence type="ECO:0000256" key="2">
    <source>
        <dbReference type="ARBA" id="ARBA00009047"/>
    </source>
</evidence>